<dbReference type="Gene3D" id="3.40.50.150">
    <property type="entry name" value="Vaccinia Virus protein VP39"/>
    <property type="match status" value="1"/>
</dbReference>
<comment type="similarity">
    <text evidence="15">Belongs to the class I-like SAM-binding methyltransferase superfamily. rRNA adenine N(6)-methyltransferase family.</text>
</comment>
<dbReference type="GO" id="GO:0000179">
    <property type="term" value="F:rRNA (adenine-N6,N6-)-dimethyltransferase activity"/>
    <property type="evidence" value="ECO:0007669"/>
    <property type="project" value="UniProtKB-UniRule"/>
</dbReference>
<dbReference type="GO" id="GO:0005759">
    <property type="term" value="C:mitochondrial matrix"/>
    <property type="evidence" value="ECO:0007669"/>
    <property type="project" value="TreeGrafter"/>
</dbReference>
<feature type="binding site" evidence="15">
    <location>
        <position position="133"/>
    </location>
    <ligand>
        <name>S-adenosyl-L-methionine</name>
        <dbReference type="ChEBI" id="CHEBI:59789"/>
    </ligand>
</feature>
<comment type="caution">
    <text evidence="15">Lacks conserved residue(s) required for the propagation of feature annotation.</text>
</comment>
<keyword evidence="3" id="KW-0698">rRNA processing</keyword>
<keyword evidence="11" id="KW-0804">Transcription</keyword>
<feature type="binding site" evidence="15">
    <location>
        <position position="230"/>
    </location>
    <ligand>
        <name>S-adenosyl-L-methionine</name>
        <dbReference type="ChEBI" id="CHEBI:59789"/>
    </ligand>
</feature>
<dbReference type="PANTHER" id="PTHR11727">
    <property type="entry name" value="DIMETHYLADENOSINE TRANSFERASE"/>
    <property type="match status" value="1"/>
</dbReference>
<reference evidence="16" key="1">
    <citation type="submission" date="2020-02" db="EMBL/GenBank/DDBJ databases">
        <title>Relaxed selection underlies rapid genomic changes in the transitions from sociality to social parasitism in ants.</title>
        <authorList>
            <person name="Bi X."/>
        </authorList>
    </citation>
    <scope>NUCLEOTIDE SEQUENCE</scope>
    <source>
        <strain evidence="16">BGI-DK2014c</strain>
        <tissue evidence="16">Whole body</tissue>
    </source>
</reference>
<accession>A0A836ENS8</accession>
<dbReference type="PANTHER" id="PTHR11727:SF13">
    <property type="entry name" value="DIMETHYLADENOSINE TRANSFERASE 2, MITOCHONDRIAL"/>
    <property type="match status" value="1"/>
</dbReference>
<dbReference type="GO" id="GO:0034246">
    <property type="term" value="F:mitochondrial transcription factor activity"/>
    <property type="evidence" value="ECO:0007669"/>
    <property type="project" value="TreeGrafter"/>
</dbReference>
<organism evidence="16 17">
    <name type="scientific">Pseudoatta argentina</name>
    <dbReference type="NCBI Taxonomy" id="621737"/>
    <lineage>
        <taxon>Eukaryota</taxon>
        <taxon>Metazoa</taxon>
        <taxon>Ecdysozoa</taxon>
        <taxon>Arthropoda</taxon>
        <taxon>Hexapoda</taxon>
        <taxon>Insecta</taxon>
        <taxon>Pterygota</taxon>
        <taxon>Neoptera</taxon>
        <taxon>Endopterygota</taxon>
        <taxon>Hymenoptera</taxon>
        <taxon>Apocrita</taxon>
        <taxon>Aculeata</taxon>
        <taxon>Formicoidea</taxon>
        <taxon>Formicidae</taxon>
        <taxon>Myrmicinae</taxon>
        <taxon>Pseudoatta</taxon>
    </lineage>
</organism>
<evidence type="ECO:0000256" key="13">
    <source>
        <dbReference type="ARBA" id="ARBA00031609"/>
    </source>
</evidence>
<evidence type="ECO:0000256" key="1">
    <source>
        <dbReference type="ARBA" id="ARBA00004173"/>
    </source>
</evidence>
<keyword evidence="17" id="KW-1185">Reference proteome</keyword>
<evidence type="ECO:0000313" key="16">
    <source>
        <dbReference type="EMBL" id="KAG5309222.1"/>
    </source>
</evidence>
<gene>
    <name evidence="16" type="primary">Mttfb2</name>
    <name evidence="16" type="ORF">G6Z78_0011962</name>
</gene>
<evidence type="ECO:0000256" key="7">
    <source>
        <dbReference type="ARBA" id="ARBA00022884"/>
    </source>
</evidence>
<name>A0A836ENS8_9HYME</name>
<evidence type="ECO:0000256" key="11">
    <source>
        <dbReference type="ARBA" id="ARBA00023163"/>
    </source>
</evidence>
<comment type="subcellular location">
    <subcellularLocation>
        <location evidence="1">Mitochondrion</location>
    </subcellularLocation>
</comment>
<evidence type="ECO:0000256" key="5">
    <source>
        <dbReference type="ARBA" id="ARBA00022679"/>
    </source>
</evidence>
<dbReference type="GO" id="GO:0006391">
    <property type="term" value="P:transcription initiation at mitochondrial promoter"/>
    <property type="evidence" value="ECO:0007669"/>
    <property type="project" value="TreeGrafter"/>
</dbReference>
<feature type="binding site" evidence="15">
    <location>
        <position position="183"/>
    </location>
    <ligand>
        <name>S-adenosyl-L-methionine</name>
        <dbReference type="ChEBI" id="CHEBI:59789"/>
    </ligand>
</feature>
<evidence type="ECO:0000256" key="3">
    <source>
        <dbReference type="ARBA" id="ARBA00022552"/>
    </source>
</evidence>
<keyword evidence="10" id="KW-0496">Mitochondrion</keyword>
<dbReference type="GO" id="GO:0003723">
    <property type="term" value="F:RNA binding"/>
    <property type="evidence" value="ECO:0007669"/>
    <property type="project" value="UniProtKB-UniRule"/>
</dbReference>
<sequence length="458" mass="54065">YFVFCFIQIKYKMLHTQKLFICNITSWSRRTRHIINVYCSTLTNGNLPKQQKENMDVRETKELIEIKTELSKMKKKNKKKVMKYIENSISRDKEIFDIINYIQKVNPDISDIIQLLGDKNISFKKANTTILHLIDKDTAAKYVSLIKNDLSKNMCYIAELNPGFGILTRELLKAGVPLIHLYEGNLRLHKILEIICTKYPGKLKLISFKSNLFGITRAFYDDKATKKYQDSFKAIESKNWEDETYMQIIGACDDANLFTFIIQNLIFRNGFMFYGRPVFYIAILPSVWNKYNILTSLNKYTYTKVMFKLMFNNELLGTLSRKAFIPWPKKKQYKRNPTVLSAKQNYEQLYVIKLEPKVDIYAQLSPKDWIIFSYFVRHHMQKRCNRVIPALEKWIPGCGIKLIAKDYTIYTQFGDLTPTQILELFKEFKSWPDYKESHFIESMKDSVGAHNEFEFLNE</sequence>
<protein>
    <recommendedName>
        <fullName evidence="2">Dimethyladenosine transferase 2, mitochondrial</fullName>
    </recommendedName>
    <alternativeName>
        <fullName evidence="12">Mitochondrial 12S rRNA dimethylase 2</fullName>
    </alternativeName>
    <alternativeName>
        <fullName evidence="13">Mitochondrial transcription factor B2</fullName>
    </alternativeName>
    <alternativeName>
        <fullName evidence="14">S-adenosylmethionine-6-N', N'-adenosyl(rRNA) dimethyltransferase 2</fullName>
    </alternativeName>
</protein>
<dbReference type="Proteomes" id="UP000668214">
    <property type="component" value="Unassembled WGS sequence"/>
</dbReference>
<feature type="non-terminal residue" evidence="16">
    <location>
        <position position="1"/>
    </location>
</feature>
<evidence type="ECO:0000256" key="9">
    <source>
        <dbReference type="ARBA" id="ARBA00023015"/>
    </source>
</evidence>
<keyword evidence="4 15" id="KW-0489">Methyltransferase</keyword>
<evidence type="ECO:0000313" key="17">
    <source>
        <dbReference type="Proteomes" id="UP000668214"/>
    </source>
</evidence>
<comment type="caution">
    <text evidence="16">The sequence shown here is derived from an EMBL/GenBank/DDBJ whole genome shotgun (WGS) entry which is preliminary data.</text>
</comment>
<keyword evidence="8" id="KW-0809">Transit peptide</keyword>
<keyword evidence="5 15" id="KW-0808">Transferase</keyword>
<evidence type="ECO:0000256" key="12">
    <source>
        <dbReference type="ARBA" id="ARBA00029708"/>
    </source>
</evidence>
<proteinExistence type="inferred from homology"/>
<evidence type="ECO:0000256" key="15">
    <source>
        <dbReference type="PROSITE-ProRule" id="PRU01026"/>
    </source>
</evidence>
<dbReference type="AlphaFoldDB" id="A0A836ENS8"/>
<evidence type="ECO:0000256" key="6">
    <source>
        <dbReference type="ARBA" id="ARBA00022691"/>
    </source>
</evidence>
<dbReference type="InterPro" id="IPR001737">
    <property type="entry name" value="KsgA/Erm"/>
</dbReference>
<feature type="non-terminal residue" evidence="16">
    <location>
        <position position="458"/>
    </location>
</feature>
<keyword evidence="6 15" id="KW-0949">S-adenosyl-L-methionine</keyword>
<evidence type="ECO:0000256" key="4">
    <source>
        <dbReference type="ARBA" id="ARBA00022603"/>
    </source>
</evidence>
<keyword evidence="9" id="KW-0805">Transcription regulation</keyword>
<dbReference type="PROSITE" id="PS51689">
    <property type="entry name" value="SAM_RNA_A_N6_MT"/>
    <property type="match status" value="1"/>
</dbReference>
<evidence type="ECO:0000256" key="10">
    <source>
        <dbReference type="ARBA" id="ARBA00023128"/>
    </source>
</evidence>
<keyword evidence="7 15" id="KW-0694">RNA-binding</keyword>
<evidence type="ECO:0000256" key="14">
    <source>
        <dbReference type="ARBA" id="ARBA00032796"/>
    </source>
</evidence>
<evidence type="ECO:0000256" key="2">
    <source>
        <dbReference type="ARBA" id="ARBA00018369"/>
    </source>
</evidence>
<dbReference type="EMBL" id="JAANIA010002843">
    <property type="protein sequence ID" value="KAG5309222.1"/>
    <property type="molecule type" value="Genomic_DNA"/>
</dbReference>
<dbReference type="InterPro" id="IPR029063">
    <property type="entry name" value="SAM-dependent_MTases_sf"/>
</dbReference>
<evidence type="ECO:0000256" key="8">
    <source>
        <dbReference type="ARBA" id="ARBA00022946"/>
    </source>
</evidence>
<dbReference type="SUPFAM" id="SSF53335">
    <property type="entry name" value="S-adenosyl-L-methionine-dependent methyltransferases"/>
    <property type="match status" value="1"/>
</dbReference>